<feature type="binding site" evidence="6">
    <location>
        <position position="232"/>
    </location>
    <ligand>
        <name>a divalent metal cation</name>
        <dbReference type="ChEBI" id="CHEBI:60240"/>
        <label>1</label>
    </ligand>
</feature>
<dbReference type="AlphaFoldDB" id="A0A446CTQ0"/>
<evidence type="ECO:0000259" key="8">
    <source>
        <dbReference type="Pfam" id="PF00557"/>
    </source>
</evidence>
<dbReference type="PANTHER" id="PTHR43330:SF27">
    <property type="entry name" value="METHIONINE AMINOPEPTIDASE"/>
    <property type="match status" value="1"/>
</dbReference>
<feature type="binding site" evidence="6">
    <location>
        <position position="94"/>
    </location>
    <ligand>
        <name>a divalent metal cation</name>
        <dbReference type="ChEBI" id="CHEBI:60240"/>
        <label>1</label>
    </ligand>
</feature>
<dbReference type="CDD" id="cd01086">
    <property type="entry name" value="MetAP1"/>
    <property type="match status" value="1"/>
</dbReference>
<dbReference type="Gene3D" id="3.90.230.10">
    <property type="entry name" value="Creatinase/methionine aminopeptidase superfamily"/>
    <property type="match status" value="1"/>
</dbReference>
<feature type="binding site" evidence="6">
    <location>
        <position position="105"/>
    </location>
    <ligand>
        <name>a divalent metal cation</name>
        <dbReference type="ChEBI" id="CHEBI:60240"/>
        <label>2</label>
        <note>catalytic</note>
    </ligand>
</feature>
<dbReference type="InterPro" id="IPR036005">
    <property type="entry name" value="Creatinase/aminopeptidase-like"/>
</dbReference>
<dbReference type="Pfam" id="PF00557">
    <property type="entry name" value="Peptidase_M24"/>
    <property type="match status" value="1"/>
</dbReference>
<evidence type="ECO:0000256" key="1">
    <source>
        <dbReference type="ARBA" id="ARBA00002521"/>
    </source>
</evidence>
<evidence type="ECO:0000256" key="2">
    <source>
        <dbReference type="ARBA" id="ARBA00022438"/>
    </source>
</evidence>
<protein>
    <recommendedName>
        <fullName evidence="6 7">Methionine aminopeptidase</fullName>
        <shortName evidence="6">MAP</shortName>
        <shortName evidence="6">MetAP</shortName>
        <ecNumber evidence="6 7">3.4.11.18</ecNumber>
    </recommendedName>
    <alternativeName>
        <fullName evidence="6">Peptidase M</fullName>
    </alternativeName>
</protein>
<comment type="function">
    <text evidence="1 6">Removes the N-terminal methionine from nascent proteins. The N-terminal methionine is often cleaved when the second residue in the primary sequence is small and uncharged (Met-Ala-, Cys, Gly, Pro, Ser, Thr, or Val). Requires deformylation of the N(alpha)-formylated initiator methionine before it can be hydrolyzed.</text>
</comment>
<evidence type="ECO:0000256" key="5">
    <source>
        <dbReference type="ARBA" id="ARBA00022801"/>
    </source>
</evidence>
<feature type="binding site" evidence="6">
    <location>
        <position position="76"/>
    </location>
    <ligand>
        <name>substrate</name>
    </ligand>
</feature>
<dbReference type="PROSITE" id="PS00680">
    <property type="entry name" value="MAP_1"/>
    <property type="match status" value="1"/>
</dbReference>
<feature type="domain" description="Peptidase M24" evidence="8">
    <location>
        <begin position="12"/>
        <end position="238"/>
    </location>
</feature>
<keyword evidence="4 6" id="KW-0479">Metal-binding</keyword>
<feature type="binding site" evidence="6">
    <location>
        <position position="175"/>
    </location>
    <ligand>
        <name>substrate</name>
    </ligand>
</feature>
<dbReference type="SUPFAM" id="SSF55920">
    <property type="entry name" value="Creatinase/aminopeptidase"/>
    <property type="match status" value="1"/>
</dbReference>
<accession>A0A446CTQ0</accession>
<evidence type="ECO:0000256" key="7">
    <source>
        <dbReference type="RuleBase" id="RU003653"/>
    </source>
</evidence>
<dbReference type="InterPro" id="IPR002467">
    <property type="entry name" value="Pept_M24A_MAP1"/>
</dbReference>
<feature type="binding site" evidence="6">
    <location>
        <position position="201"/>
    </location>
    <ligand>
        <name>a divalent metal cation</name>
        <dbReference type="ChEBI" id="CHEBI:60240"/>
        <label>2</label>
        <note>catalytic</note>
    </ligand>
</feature>
<dbReference type="PANTHER" id="PTHR43330">
    <property type="entry name" value="METHIONINE AMINOPEPTIDASE"/>
    <property type="match status" value="1"/>
</dbReference>
<sequence length="267" mass="29502">MTKRPEEIVLLAESGRLLAQVFSHLDGLNLIGMSTMQVNELVDDLIVNALHARPASKGQYGYAYAINASSNNVVCHGVPSTADILQDGDIVNFDITLEKNGYIADSSKTYLVGEVSPPARRLVRVAYEAMWKGIQAVRPGATLGDVGHAIERHARRNGYSIVREYCGHGIGREMHEEPQVLHWGKPRMGLVLREDMVFTIEPMLNQGRRAVRTEDDGWTVVTRDGQLSAQFEHTVAVTPNGVRVLTLRAEERSGALKTIGFEETQDI</sequence>
<evidence type="ECO:0000256" key="4">
    <source>
        <dbReference type="ARBA" id="ARBA00022723"/>
    </source>
</evidence>
<comment type="catalytic activity">
    <reaction evidence="6 7">
        <text>Release of N-terminal amino acids, preferentially methionine, from peptides and arylamides.</text>
        <dbReference type="EC" id="3.4.11.18"/>
    </reaction>
</comment>
<dbReference type="EMBL" id="UFQC01000028">
    <property type="protein sequence ID" value="SSW71238.1"/>
    <property type="molecule type" value="Genomic_DNA"/>
</dbReference>
<dbReference type="RefSeq" id="WP_129243572.1">
    <property type="nucleotide sequence ID" value="NZ_UFQC01000028.1"/>
</dbReference>
<dbReference type="Proteomes" id="UP000289465">
    <property type="component" value="Unassembled WGS sequence"/>
</dbReference>
<keyword evidence="3 6" id="KW-0645">Protease</keyword>
<dbReference type="GO" id="GO:0006508">
    <property type="term" value="P:proteolysis"/>
    <property type="evidence" value="ECO:0007669"/>
    <property type="project" value="UniProtKB-KW"/>
</dbReference>
<feature type="binding site" evidence="6">
    <location>
        <position position="232"/>
    </location>
    <ligand>
        <name>a divalent metal cation</name>
        <dbReference type="ChEBI" id="CHEBI:60240"/>
        <label>2</label>
        <note>catalytic</note>
    </ligand>
</feature>
<feature type="binding site" evidence="6">
    <location>
        <position position="168"/>
    </location>
    <ligand>
        <name>a divalent metal cation</name>
        <dbReference type="ChEBI" id="CHEBI:60240"/>
        <label>2</label>
        <note>catalytic</note>
    </ligand>
</feature>
<dbReference type="InterPro" id="IPR000994">
    <property type="entry name" value="Pept_M24"/>
</dbReference>
<dbReference type="GO" id="GO:0004239">
    <property type="term" value="F:initiator methionyl aminopeptidase activity"/>
    <property type="evidence" value="ECO:0007669"/>
    <property type="project" value="UniProtKB-UniRule"/>
</dbReference>
<feature type="binding site" evidence="6">
    <location>
        <position position="105"/>
    </location>
    <ligand>
        <name>a divalent metal cation</name>
        <dbReference type="ChEBI" id="CHEBI:60240"/>
        <label>1</label>
    </ligand>
</feature>
<evidence type="ECO:0000256" key="3">
    <source>
        <dbReference type="ARBA" id="ARBA00022670"/>
    </source>
</evidence>
<name>A0A446CTQ0_9BURK</name>
<dbReference type="InterPro" id="IPR001714">
    <property type="entry name" value="Pept_M24_MAP"/>
</dbReference>
<dbReference type="NCBIfam" id="TIGR00500">
    <property type="entry name" value="met_pdase_I"/>
    <property type="match status" value="1"/>
</dbReference>
<evidence type="ECO:0000256" key="6">
    <source>
        <dbReference type="HAMAP-Rule" id="MF_01974"/>
    </source>
</evidence>
<proteinExistence type="inferred from homology"/>
<dbReference type="EC" id="3.4.11.18" evidence="6 7"/>
<dbReference type="GO" id="GO:0070006">
    <property type="term" value="F:metalloaminopeptidase activity"/>
    <property type="evidence" value="ECO:0007669"/>
    <property type="project" value="UniProtKB-UniRule"/>
</dbReference>
<evidence type="ECO:0000313" key="9">
    <source>
        <dbReference type="EMBL" id="SSW71238.1"/>
    </source>
</evidence>
<comment type="cofactor">
    <cofactor evidence="6">
        <name>Co(2+)</name>
        <dbReference type="ChEBI" id="CHEBI:48828"/>
    </cofactor>
    <cofactor evidence="6">
        <name>Zn(2+)</name>
        <dbReference type="ChEBI" id="CHEBI:29105"/>
    </cofactor>
    <cofactor evidence="6">
        <name>Mn(2+)</name>
        <dbReference type="ChEBI" id="CHEBI:29035"/>
    </cofactor>
    <cofactor evidence="6">
        <name>Fe(2+)</name>
        <dbReference type="ChEBI" id="CHEBI:29033"/>
    </cofactor>
    <text evidence="6">Binds 2 divalent metal cations per subunit. Has a high-affinity and a low affinity metal-binding site. The true nature of the physiological cofactor is under debate. The enzyme is active with cobalt, zinc, manganese or divalent iron ions. Most likely, methionine aminopeptidases function as mononuclear Fe(2+)-metalloproteases under physiological conditions, and the catalytically relevant metal-binding site has been assigned to the histidine-containing high-affinity site.</text>
</comment>
<comment type="subunit">
    <text evidence="6">Monomer.</text>
</comment>
<dbReference type="GO" id="GO:0005829">
    <property type="term" value="C:cytosol"/>
    <property type="evidence" value="ECO:0007669"/>
    <property type="project" value="TreeGrafter"/>
</dbReference>
<dbReference type="OrthoDB" id="9802055at2"/>
<organism evidence="9 10">
    <name type="scientific">Achromobacter veterisilvae</name>
    <dbReference type="NCBI Taxonomy" id="2069367"/>
    <lineage>
        <taxon>Bacteria</taxon>
        <taxon>Pseudomonadati</taxon>
        <taxon>Pseudomonadota</taxon>
        <taxon>Betaproteobacteria</taxon>
        <taxon>Burkholderiales</taxon>
        <taxon>Alcaligenaceae</taxon>
        <taxon>Achromobacter</taxon>
    </lineage>
</organism>
<keyword evidence="5 6" id="KW-0378">Hydrolase</keyword>
<dbReference type="GO" id="GO:0046872">
    <property type="term" value="F:metal ion binding"/>
    <property type="evidence" value="ECO:0007669"/>
    <property type="project" value="UniProtKB-UniRule"/>
</dbReference>
<dbReference type="HAMAP" id="MF_01974">
    <property type="entry name" value="MetAP_1"/>
    <property type="match status" value="1"/>
</dbReference>
<evidence type="ECO:0000313" key="10">
    <source>
        <dbReference type="Proteomes" id="UP000289465"/>
    </source>
</evidence>
<comment type="similarity">
    <text evidence="6">Belongs to the peptidase M24A family. Methionine aminopeptidase type 1 subfamily.</text>
</comment>
<dbReference type="PRINTS" id="PR00599">
    <property type="entry name" value="MAPEPTIDASE"/>
</dbReference>
<keyword evidence="2 6" id="KW-0031">Aminopeptidase</keyword>
<gene>
    <name evidence="9" type="primary">map_2</name>
    <name evidence="6" type="synonym">map</name>
    <name evidence="9" type="ORF">AVE30378_04465</name>
</gene>
<reference evidence="9 10" key="1">
    <citation type="submission" date="2018-07" db="EMBL/GenBank/DDBJ databases">
        <authorList>
            <person name="Peeters C."/>
        </authorList>
    </citation>
    <scope>NUCLEOTIDE SEQUENCE [LARGE SCALE GENOMIC DNA]</scope>
    <source>
        <strain evidence="9 10">LMG 30378</strain>
    </source>
</reference>